<evidence type="ECO:0000259" key="11">
    <source>
        <dbReference type="Pfam" id="PF13290"/>
    </source>
</evidence>
<evidence type="ECO:0000256" key="3">
    <source>
        <dbReference type="ARBA" id="ARBA00012663"/>
    </source>
</evidence>
<dbReference type="CDD" id="cd06563">
    <property type="entry name" value="GH20_chitobiase-like"/>
    <property type="match status" value="1"/>
</dbReference>
<evidence type="ECO:0000256" key="1">
    <source>
        <dbReference type="ARBA" id="ARBA00001231"/>
    </source>
</evidence>
<comment type="catalytic activity">
    <reaction evidence="1">
        <text>Hydrolysis of terminal non-reducing N-acetyl-D-hexosamine residues in N-acetyl-beta-D-hexosaminides.</text>
        <dbReference type="EC" id="3.2.1.52"/>
    </reaction>
</comment>
<feature type="domain" description="GH29D-like beta-sandwich" evidence="11">
    <location>
        <begin position="566"/>
        <end position="618"/>
    </location>
</feature>
<dbReference type="PRINTS" id="PR00738">
    <property type="entry name" value="GLHYDRLASE20"/>
</dbReference>
<dbReference type="Proteomes" id="UP001596036">
    <property type="component" value="Unassembled WGS sequence"/>
</dbReference>
<evidence type="ECO:0000313" key="13">
    <source>
        <dbReference type="Proteomes" id="UP001596036"/>
    </source>
</evidence>
<dbReference type="InterPro" id="IPR017853">
    <property type="entry name" value="GH"/>
</dbReference>
<protein>
    <recommendedName>
        <fullName evidence="3">beta-N-acetylhexosaminidase</fullName>
        <ecNumber evidence="3">3.2.1.52</ecNumber>
    </recommendedName>
    <alternativeName>
        <fullName evidence="6">Beta-N-acetylhexosaminidase</fullName>
    </alternativeName>
    <alternativeName>
        <fullName evidence="7">N-acetyl-beta-glucosaminidase</fullName>
    </alternativeName>
</protein>
<dbReference type="Gene3D" id="2.60.120.260">
    <property type="entry name" value="Galactose-binding domain-like"/>
    <property type="match status" value="1"/>
</dbReference>
<dbReference type="EMBL" id="JBHSNM010000006">
    <property type="protein sequence ID" value="MFC5571214.1"/>
    <property type="molecule type" value="Genomic_DNA"/>
</dbReference>
<dbReference type="RefSeq" id="WP_386755803.1">
    <property type="nucleotide sequence ID" value="NZ_JBHSNM010000006.1"/>
</dbReference>
<keyword evidence="8" id="KW-0732">Signal</keyword>
<dbReference type="SUPFAM" id="SSF51445">
    <property type="entry name" value="(Trans)glycosidases"/>
    <property type="match status" value="1"/>
</dbReference>
<dbReference type="PANTHER" id="PTHR22600:SF57">
    <property type="entry name" value="BETA-N-ACETYLHEXOSAMINIDASE"/>
    <property type="match status" value="1"/>
</dbReference>
<feature type="chain" id="PRO_5045417745" description="beta-N-acetylhexosaminidase" evidence="8">
    <location>
        <begin position="28"/>
        <end position="784"/>
    </location>
</feature>
<dbReference type="InterPro" id="IPR029018">
    <property type="entry name" value="Hex-like_dom2"/>
</dbReference>
<feature type="domain" description="Glycoside hydrolase family 20 catalytic" evidence="9">
    <location>
        <begin position="180"/>
        <end position="522"/>
    </location>
</feature>
<keyword evidence="4" id="KW-0378">Hydrolase</keyword>
<dbReference type="CDD" id="cd04084">
    <property type="entry name" value="CBM6_xylanase-like"/>
    <property type="match status" value="1"/>
</dbReference>
<dbReference type="InterPro" id="IPR025705">
    <property type="entry name" value="Beta_hexosaminidase_sua/sub"/>
</dbReference>
<dbReference type="Pfam" id="PF02838">
    <property type="entry name" value="Glyco_hydro_20b"/>
    <property type="match status" value="1"/>
</dbReference>
<evidence type="ECO:0000256" key="4">
    <source>
        <dbReference type="ARBA" id="ARBA00022801"/>
    </source>
</evidence>
<evidence type="ECO:0000259" key="9">
    <source>
        <dbReference type="Pfam" id="PF00728"/>
    </source>
</evidence>
<evidence type="ECO:0000256" key="7">
    <source>
        <dbReference type="ARBA" id="ARBA00033000"/>
    </source>
</evidence>
<dbReference type="Gene3D" id="3.20.20.80">
    <property type="entry name" value="Glycosidases"/>
    <property type="match status" value="1"/>
</dbReference>
<gene>
    <name evidence="12" type="ORF">ACFPN1_14205</name>
</gene>
<evidence type="ECO:0000259" key="10">
    <source>
        <dbReference type="Pfam" id="PF02838"/>
    </source>
</evidence>
<evidence type="ECO:0000256" key="6">
    <source>
        <dbReference type="ARBA" id="ARBA00030512"/>
    </source>
</evidence>
<dbReference type="Pfam" id="PF00728">
    <property type="entry name" value="Glyco_hydro_20"/>
    <property type="match status" value="1"/>
</dbReference>
<sequence length="784" mass="84433">MKRHDFLAVAATAALFLCAAMPWTAHAAPQPGDHNGPAQTAAAADAPPAALTPVIPLPARVEPRTGQFVLDADTRLVARGTEATQVAHDLATRLQRSRGFAPRIEARARSNAVTLVLDAKAALADEAYALDIDTRGARITARTPAGLFYGAITLWQLASADGAQGPTTIAAQRIEDAPRFAWRGLMLDVARHFRSVDEVKALIDQMAVHKLNTLHWHLTDDQGWRIEIRRYPRLTQVGGCRIPAGAAGRNDDGTPRPYCGFYTQAQIRDVVAYAAQRHVTVVPEIDLPGHAQAAIAAYPQLGTTGQAPSVSPDWGIHTWLFNTDEATFAFLEDVLGEVIELFPSRYVHLGGDEAVKDQWQQSASVQARRAQLGLKDDMQLQGWFMGRLGRYLQAHGRRLLGWDEILEGGPPAEATVMSWRGTQGAIEAARTGHDVVLAPAPALYFDHVQSDGDDETPGRLPVMDLQSVYAFEPMPAELTAEQATHVLGAQANLWTEHLRTGERVQRAAFPRAAALAEVLWTPAARRDWNDFLPRLVPMLARYRDAGFAAADSAFAARIAVAPAGDGSARVTLANQSGFGTLRYTLDGSAPTPRAPAYTQPLALPVAGQTLRAAAFAGERALAAPRQIVLDAHGLRARASASLRPCKGGLTLRMEDDAPREGVRAVVTADVFDPCRVYEGADLDGVRTLAVRVGQLPFNFQLWRDLKQVVTRPATVPGGALEVRLDGCEGPVAATLPLAPARGSDALTVLEAPLPAHPGRHDLCLVFASGAYDPLWMIDEVALLP</sequence>
<dbReference type="Gene3D" id="3.30.379.10">
    <property type="entry name" value="Chitobiase/beta-hexosaminidase domain 2-like"/>
    <property type="match status" value="1"/>
</dbReference>
<evidence type="ECO:0000256" key="5">
    <source>
        <dbReference type="ARBA" id="ARBA00023295"/>
    </source>
</evidence>
<dbReference type="SUPFAM" id="SSF55545">
    <property type="entry name" value="beta-N-acetylhexosaminidase-like domain"/>
    <property type="match status" value="1"/>
</dbReference>
<dbReference type="InterPro" id="IPR015882">
    <property type="entry name" value="HEX_bac_N"/>
</dbReference>
<name>A0ABW0SQQ3_9GAMM</name>
<feature type="signal peptide" evidence="8">
    <location>
        <begin position="1"/>
        <end position="27"/>
    </location>
</feature>
<dbReference type="PANTHER" id="PTHR22600">
    <property type="entry name" value="BETA-HEXOSAMINIDASE"/>
    <property type="match status" value="1"/>
</dbReference>
<reference evidence="13" key="1">
    <citation type="journal article" date="2019" name="Int. J. Syst. Evol. Microbiol.">
        <title>The Global Catalogue of Microorganisms (GCM) 10K type strain sequencing project: providing services to taxonomists for standard genome sequencing and annotation.</title>
        <authorList>
            <consortium name="The Broad Institute Genomics Platform"/>
            <consortium name="The Broad Institute Genome Sequencing Center for Infectious Disease"/>
            <person name="Wu L."/>
            <person name="Ma J."/>
        </authorList>
    </citation>
    <scope>NUCLEOTIDE SEQUENCE [LARGE SCALE GENOMIC DNA]</scope>
    <source>
        <strain evidence="13">KACC 11407</strain>
    </source>
</reference>
<dbReference type="InterPro" id="IPR015883">
    <property type="entry name" value="Glyco_hydro_20_cat"/>
</dbReference>
<keyword evidence="5" id="KW-0326">Glycosidase</keyword>
<comment type="similarity">
    <text evidence="2">Belongs to the glycosyl hydrolase 20 family.</text>
</comment>
<accession>A0ABW0SQQ3</accession>
<dbReference type="Pfam" id="PF13290">
    <property type="entry name" value="CHB_HEX_C_1"/>
    <property type="match status" value="1"/>
</dbReference>
<comment type="caution">
    <text evidence="12">The sequence shown here is derived from an EMBL/GenBank/DDBJ whole genome shotgun (WGS) entry which is preliminary data.</text>
</comment>
<keyword evidence="13" id="KW-1185">Reference proteome</keyword>
<evidence type="ECO:0000313" key="12">
    <source>
        <dbReference type="EMBL" id="MFC5571214.1"/>
    </source>
</evidence>
<evidence type="ECO:0000256" key="8">
    <source>
        <dbReference type="SAM" id="SignalP"/>
    </source>
</evidence>
<evidence type="ECO:0000256" key="2">
    <source>
        <dbReference type="ARBA" id="ARBA00006285"/>
    </source>
</evidence>
<organism evidence="12 13">
    <name type="scientific">Lysobacter yangpyeongensis</name>
    <dbReference type="NCBI Taxonomy" id="346182"/>
    <lineage>
        <taxon>Bacteria</taxon>
        <taxon>Pseudomonadati</taxon>
        <taxon>Pseudomonadota</taxon>
        <taxon>Gammaproteobacteria</taxon>
        <taxon>Lysobacterales</taxon>
        <taxon>Lysobacteraceae</taxon>
        <taxon>Lysobacter</taxon>
    </lineage>
</organism>
<proteinExistence type="inferred from homology"/>
<dbReference type="EC" id="3.2.1.52" evidence="3"/>
<dbReference type="InterPro" id="IPR059177">
    <property type="entry name" value="GH29D-like_dom"/>
</dbReference>
<feature type="domain" description="Beta-hexosaminidase bacterial type N-terminal" evidence="10">
    <location>
        <begin position="53"/>
        <end position="177"/>
    </location>
</feature>